<organism evidence="11">
    <name type="scientific">Sarcoptes scabiei</name>
    <name type="common">Itch mite</name>
    <name type="synonym">Acarus scabiei</name>
    <dbReference type="NCBI Taxonomy" id="52283"/>
    <lineage>
        <taxon>Eukaryota</taxon>
        <taxon>Metazoa</taxon>
        <taxon>Ecdysozoa</taxon>
        <taxon>Arthropoda</taxon>
        <taxon>Chelicerata</taxon>
        <taxon>Arachnida</taxon>
        <taxon>Acari</taxon>
        <taxon>Acariformes</taxon>
        <taxon>Sarcoptiformes</taxon>
        <taxon>Astigmata</taxon>
        <taxon>Psoroptidia</taxon>
        <taxon>Sarcoptoidea</taxon>
        <taxon>Sarcoptidae</taxon>
        <taxon>Sarcoptinae</taxon>
        <taxon>Sarcoptes</taxon>
    </lineage>
</organism>
<feature type="domain" description="Tetratricopeptide repeat protein 21A/21B fifth ARM repeats" evidence="9">
    <location>
        <begin position="976"/>
        <end position="1091"/>
    </location>
</feature>
<evidence type="ECO:0000259" key="8">
    <source>
        <dbReference type="Pfam" id="PF25063"/>
    </source>
</evidence>
<dbReference type="Pfam" id="PF25062">
    <property type="entry name" value="ARM_TT21_N"/>
    <property type="match status" value="1"/>
</dbReference>
<keyword evidence="13" id="KW-1185">Reference proteome</keyword>
<comment type="similarity">
    <text evidence="1">Belongs to the TTC21 family.</text>
</comment>
<dbReference type="Pfam" id="PF25068">
    <property type="entry name" value="ARM_TT21_4th"/>
    <property type="match status" value="1"/>
</dbReference>
<dbReference type="InterPro" id="IPR056833">
    <property type="entry name" value="ARM_TT21_N"/>
</dbReference>
<protein>
    <submittedName>
        <fullName evidence="11">Tetratricopeptide repeat protein 21B</fullName>
    </submittedName>
</protein>
<evidence type="ECO:0000259" key="6">
    <source>
        <dbReference type="Pfam" id="PF25060"/>
    </source>
</evidence>
<reference evidence="13" key="1">
    <citation type="journal article" date="2020" name="PLoS Negl. Trop. Dis.">
        <title>High-quality nuclear genome for Sarcoptes scabiei-A critical resource for a neglected parasite.</title>
        <authorList>
            <person name="Korhonen P.K."/>
            <person name="Gasser R.B."/>
            <person name="Ma G."/>
            <person name="Wang T."/>
            <person name="Stroehlein A.J."/>
            <person name="Young N.D."/>
            <person name="Ang C.S."/>
            <person name="Fernando D.D."/>
            <person name="Lu H.C."/>
            <person name="Taylor S."/>
            <person name="Reynolds S.L."/>
            <person name="Mofiz E."/>
            <person name="Najaraj S.H."/>
            <person name="Gowda H."/>
            <person name="Madugundu A."/>
            <person name="Renuse S."/>
            <person name="Holt D."/>
            <person name="Pandey A."/>
            <person name="Papenfuss A.T."/>
            <person name="Fischer K."/>
        </authorList>
    </citation>
    <scope>NUCLEOTIDE SEQUENCE [LARGE SCALE GENOMIC DNA]</scope>
</reference>
<sequence length="1330" mass="155683">MDNINEKIAKSSIHYYCLKGLYRTMESLSVEAQRMFPSNQIYSFYFGLSMAFQDRFQEAIRELDRCTNDRDLVLGSILALIYSHQKCQTIDNETIANLKRRLEEIKSKPNETTLYYGALFLLFAKNYDEAKRYIDELNHLYPDFNDGRILQGWLMWFNSKDSKRFDSRSIRTQAEILERINQPDVQLILAKLYENLGSFSNAQQKLNQAITQYSKFLPALIEKIRLHAQSKEFESMMDTALRALALDKHCIDPHRYLIIYYLAWNFNEEMAISKIRDLISAIELREPKNAPLYYESSRMIARLAFKNENILIHSLSLIDKAVFLDPTNLDYLCEIAFQCGLLNRLHDANRHYTNASKLNPSNLKPIVGILSIKLLEFDSKVNDEKLKNLNDLHEEIDHLEEFNRNAAQENFVNFFFRFIISMSSMCLASTTLSISTSSTMTSVAIEKYLTKLIKLVENYQNEKISVESYANSSLTQSIEIIKICLAASNESEPIIVGQELPSMLRFAKIFLDFLLHFLPNHCETMFLNSNIKYLSSEISSALNVANRCQQSNPKFLKIYLLLARIYIHNRNYRIANQCLENALVLDFNIRNDFFYQFSKASILKSEQRYDDALALLNDALKSNKSIENKLLIHLEIIDVHLLLNDTIKANQMIEDLLQFNHDHPAKRARILLSKAKINCFVRDYENALMVLQNQINHDVGTFYYIRSRQIMATIFLNKYKDRKRFIECYREILANFPSQPSQLMLGDAYMHILEPEKAIEIYEMALKKNPKDFELVRKIGQTLIKAHFYEKAVTYYKAAIKSSGQNLAFCYDLADLLYRLKRNETAIETIENGLRSLDQQLDNNLDELIIKIKMSCLLSKIYRRLMDDEKAVKILTQAYNENQKLMRRLPVEHPDRLDFHREFSISLSIDLADLLINHSNDCEQALKIYKNSLAFDNENHEIYLNMIKIEMENDNDLEEAHKYCTIILKNEPNHQQAKLMMADITFRQGDFEGALNLYEELVEKNPENFKALQHYIDTARRFGRLDSIPKRLMEAEKHLHKGKNSAGFHYCKGLYHWFVGDTTEAIQNLSKIINDFDYGRQSTMLLIEICIASNEQRSSSDSSFESIRFIAQNLKMAESLIEILQTKYPNDFDVNLLKQFVLLARKQRGDAEQVLQELIKLFAIKQYNEHAGVIYGMSLAYLILKQTPKARNQLKRMTKLAWKFSIADYLEKNWLLLVEIHVQNNKYDYANELLRKILRYNQSCYKAYEFLGLLMEKEQNHLEAGYNYEKAWLLCNRNHPTIGYKLAYNFMKSKRYVDSIDVCQQILQRFPENQKIKKEILDKCLTNFKS</sequence>
<gene>
    <name evidence="11" type="ORF">SSS_3208</name>
</gene>
<dbReference type="InterPro" id="IPR019734">
    <property type="entry name" value="TPR_rpt"/>
</dbReference>
<feature type="repeat" description="TPR" evidence="4">
    <location>
        <begin position="975"/>
        <end position="1008"/>
    </location>
</feature>
<dbReference type="SMART" id="SM00028">
    <property type="entry name" value="TPR"/>
    <property type="match status" value="11"/>
</dbReference>
<dbReference type="InterPro" id="IPR011990">
    <property type="entry name" value="TPR-like_helical_dom_sf"/>
</dbReference>
<dbReference type="SUPFAM" id="SSF48452">
    <property type="entry name" value="TPR-like"/>
    <property type="match status" value="4"/>
</dbReference>
<evidence type="ECO:0000256" key="2">
    <source>
        <dbReference type="ARBA" id="ARBA00022737"/>
    </source>
</evidence>
<evidence type="ECO:0000256" key="3">
    <source>
        <dbReference type="ARBA" id="ARBA00022803"/>
    </source>
</evidence>
<dbReference type="PANTHER" id="PTHR14699">
    <property type="entry name" value="STI2 PROTEIN-RELATED"/>
    <property type="match status" value="1"/>
</dbReference>
<reference evidence="11" key="2">
    <citation type="submission" date="2020-01" db="EMBL/GenBank/DDBJ databases">
        <authorList>
            <person name="Korhonen P.K.K."/>
            <person name="Guangxu M.G."/>
            <person name="Wang T.W."/>
            <person name="Stroehlein A.J.S."/>
            <person name="Young N.D."/>
            <person name="Ang C.-S.A."/>
            <person name="Fernando D.W.F."/>
            <person name="Lu H.L."/>
            <person name="Taylor S.T."/>
            <person name="Ehtesham M.E.M."/>
            <person name="Najaraj S.H.N."/>
            <person name="Harsha G.H.G."/>
            <person name="Madugundu A.M."/>
            <person name="Renuse S.R."/>
            <person name="Holt D.H."/>
            <person name="Pandey A.P."/>
            <person name="Papenfuss A.P."/>
            <person name="Gasser R.B.G."/>
            <person name="Fischer K.F."/>
        </authorList>
    </citation>
    <scope>NUCLEOTIDE SEQUENCE</scope>
    <source>
        <strain evidence="11">SSS_KF_BRIS2020</strain>
    </source>
</reference>
<feature type="repeat" description="TPR" evidence="4">
    <location>
        <begin position="739"/>
        <end position="772"/>
    </location>
</feature>
<dbReference type="Pfam" id="PF25058">
    <property type="entry name" value="ARM_TT21"/>
    <property type="match status" value="1"/>
</dbReference>
<feature type="coiled-coil region" evidence="5">
    <location>
        <begin position="382"/>
        <end position="409"/>
    </location>
</feature>
<dbReference type="InterPro" id="IPR056834">
    <property type="entry name" value="ARM_TT21_C"/>
</dbReference>
<keyword evidence="5" id="KW-0175">Coiled coil</keyword>
<dbReference type="Gene3D" id="1.25.40.10">
    <property type="entry name" value="Tetratricopeptide repeat domain"/>
    <property type="match status" value="6"/>
</dbReference>
<evidence type="ECO:0000259" key="10">
    <source>
        <dbReference type="Pfam" id="PF25068"/>
    </source>
</evidence>
<dbReference type="EMBL" id="WVUK01000053">
    <property type="protein sequence ID" value="KAF7494486.1"/>
    <property type="molecule type" value="Genomic_DNA"/>
</dbReference>
<dbReference type="GO" id="GO:0061512">
    <property type="term" value="P:protein localization to cilium"/>
    <property type="evidence" value="ECO:0007669"/>
    <property type="project" value="TreeGrafter"/>
</dbReference>
<feature type="domain" description="Tetratricopeptide repeat protein 21A/21B C-terminal ARM" evidence="8">
    <location>
        <begin position="1117"/>
        <end position="1324"/>
    </location>
</feature>
<evidence type="ECO:0000256" key="4">
    <source>
        <dbReference type="PROSITE-ProRule" id="PRU00339"/>
    </source>
</evidence>
<dbReference type="GO" id="GO:0035721">
    <property type="term" value="P:intraciliary retrograde transport"/>
    <property type="evidence" value="ECO:0007669"/>
    <property type="project" value="TreeGrafter"/>
</dbReference>
<keyword evidence="3 4" id="KW-0802">TPR repeat</keyword>
<feature type="domain" description="Tetratricopeptide repeat protein 21A/21B N-terminal ARM repeat" evidence="7">
    <location>
        <begin position="13"/>
        <end position="237"/>
    </location>
</feature>
<dbReference type="PANTHER" id="PTHR14699:SF0">
    <property type="entry name" value="TETRATRICOPEPTIDE REPEAT PROTEIN 21 HOMOLOG"/>
    <property type="match status" value="1"/>
</dbReference>
<dbReference type="InterPro" id="IPR056832">
    <property type="entry name" value="ARM_TT21_2nd"/>
</dbReference>
<dbReference type="GO" id="GO:0005929">
    <property type="term" value="C:cilium"/>
    <property type="evidence" value="ECO:0007669"/>
    <property type="project" value="GOC"/>
</dbReference>
<keyword evidence="2" id="KW-0677">Repeat</keyword>
<dbReference type="Pfam" id="PF25063">
    <property type="entry name" value="ARM_TT21_C"/>
    <property type="match status" value="1"/>
</dbReference>
<dbReference type="InterPro" id="IPR056835">
    <property type="entry name" value="ARM_TT21_5th"/>
</dbReference>
<dbReference type="EnsemblMetazoa" id="SSS_3208s_mrna">
    <property type="protein sequence ID" value="KAF7494486.1"/>
    <property type="gene ID" value="SSS_3208"/>
</dbReference>
<accession>A0A834RD53</accession>
<feature type="domain" description="Tetratricopeptide repeat protein 21A/21B second ARM" evidence="6">
    <location>
        <begin position="478"/>
        <end position="569"/>
    </location>
</feature>
<dbReference type="InterPro" id="IPR056836">
    <property type="entry name" value="ARM_TT21_4th"/>
</dbReference>
<evidence type="ECO:0000313" key="11">
    <source>
        <dbReference type="EMBL" id="KAF7494486.1"/>
    </source>
</evidence>
<dbReference type="InterPro" id="IPR040364">
    <property type="entry name" value="TTC21A/TTC21B"/>
</dbReference>
<evidence type="ECO:0000256" key="5">
    <source>
        <dbReference type="SAM" id="Coils"/>
    </source>
</evidence>
<dbReference type="Pfam" id="PF25060">
    <property type="entry name" value="ARM_TT21_2nd"/>
    <property type="match status" value="2"/>
</dbReference>
<feature type="domain" description="Tetratricopeptide repeat protein 21A/21B second ARM" evidence="6">
    <location>
        <begin position="274"/>
        <end position="400"/>
    </location>
</feature>
<reference evidence="12" key="3">
    <citation type="submission" date="2022-06" db="UniProtKB">
        <authorList>
            <consortium name="EnsemblMetazoa"/>
        </authorList>
    </citation>
    <scope>IDENTIFICATION</scope>
</reference>
<dbReference type="FunFam" id="1.25.40.10:FF:000219">
    <property type="entry name" value="Tetratricopeptide repeat domain 21B"/>
    <property type="match status" value="1"/>
</dbReference>
<name>A0A834RD53_SARSC</name>
<feature type="domain" description="Tetratricopeptide repeat protein 21A/21B fourth ARM" evidence="10">
    <location>
        <begin position="775"/>
        <end position="933"/>
    </location>
</feature>
<evidence type="ECO:0000313" key="12">
    <source>
        <dbReference type="EnsemblMetazoa" id="KAF7494486.1"/>
    </source>
</evidence>
<evidence type="ECO:0000259" key="9">
    <source>
        <dbReference type="Pfam" id="PF25064"/>
    </source>
</evidence>
<dbReference type="OrthoDB" id="10259630at2759"/>
<dbReference type="PROSITE" id="PS50005">
    <property type="entry name" value="TPR"/>
    <property type="match status" value="2"/>
</dbReference>
<dbReference type="Pfam" id="PF25064">
    <property type="entry name" value="ARM_TT21_5th"/>
    <property type="match status" value="1"/>
</dbReference>
<evidence type="ECO:0000313" key="13">
    <source>
        <dbReference type="Proteomes" id="UP000070412"/>
    </source>
</evidence>
<proteinExistence type="inferred from homology"/>
<dbReference type="Pfam" id="PF13174">
    <property type="entry name" value="TPR_6"/>
    <property type="match status" value="1"/>
</dbReference>
<dbReference type="GO" id="GO:0030991">
    <property type="term" value="C:intraciliary transport particle A"/>
    <property type="evidence" value="ECO:0007669"/>
    <property type="project" value="TreeGrafter"/>
</dbReference>
<dbReference type="Proteomes" id="UP000070412">
    <property type="component" value="Unassembled WGS sequence"/>
</dbReference>
<evidence type="ECO:0000256" key="1">
    <source>
        <dbReference type="ARBA" id="ARBA00010935"/>
    </source>
</evidence>
<evidence type="ECO:0000259" key="7">
    <source>
        <dbReference type="Pfam" id="PF25062"/>
    </source>
</evidence>